<dbReference type="Gene3D" id="3.40.630.30">
    <property type="match status" value="1"/>
</dbReference>
<protein>
    <submittedName>
        <fullName evidence="2">GNAT family N-acetyltransferase</fullName>
    </submittedName>
</protein>
<dbReference type="NCBIfam" id="NF040501">
    <property type="entry name" value="resist_ArsN2"/>
    <property type="match status" value="1"/>
</dbReference>
<dbReference type="GO" id="GO:0016747">
    <property type="term" value="F:acyltransferase activity, transferring groups other than amino-acyl groups"/>
    <property type="evidence" value="ECO:0007669"/>
    <property type="project" value="InterPro"/>
</dbReference>
<dbReference type="AlphaFoldDB" id="A0A5C6TUX4"/>
<dbReference type="RefSeq" id="WP_147042894.1">
    <property type="nucleotide sequence ID" value="NZ_BAABIR010000003.1"/>
</dbReference>
<evidence type="ECO:0000259" key="1">
    <source>
        <dbReference type="PROSITE" id="PS51186"/>
    </source>
</evidence>
<dbReference type="InterPro" id="IPR016181">
    <property type="entry name" value="Acyl_CoA_acyltransferase"/>
</dbReference>
<evidence type="ECO:0000313" key="3">
    <source>
        <dbReference type="Proteomes" id="UP000321249"/>
    </source>
</evidence>
<dbReference type="PROSITE" id="PS51186">
    <property type="entry name" value="GNAT"/>
    <property type="match status" value="1"/>
</dbReference>
<dbReference type="Proteomes" id="UP000321249">
    <property type="component" value="Unassembled WGS sequence"/>
</dbReference>
<dbReference type="SUPFAM" id="SSF55729">
    <property type="entry name" value="Acyl-CoA N-acyltransferases (Nat)"/>
    <property type="match status" value="1"/>
</dbReference>
<dbReference type="Pfam" id="PF13508">
    <property type="entry name" value="Acetyltransf_7"/>
    <property type="match status" value="1"/>
</dbReference>
<sequence>MRATPVSPEAGGALARELAAAGLPVNDLGQPGRRFFRFDDEAGLVGYGGIEGVGADRLLRSVVVVPARRNAGLGGALVAALERAAANDGARTLYLLTTTAEPFFRRLGYAPVERSGAPAAIAGSAEFRTLCPASAAFLVKPIAA</sequence>
<dbReference type="CDD" id="cd04301">
    <property type="entry name" value="NAT_SF"/>
    <property type="match status" value="1"/>
</dbReference>
<name>A0A5C6TUX4_9SPHN</name>
<keyword evidence="2" id="KW-0808">Transferase</keyword>
<dbReference type="EMBL" id="VOQQ01000001">
    <property type="protein sequence ID" value="TXC63488.1"/>
    <property type="molecule type" value="Genomic_DNA"/>
</dbReference>
<evidence type="ECO:0000313" key="2">
    <source>
        <dbReference type="EMBL" id="TXC63488.1"/>
    </source>
</evidence>
<organism evidence="2 3">
    <name type="scientific">Allosphingosinicella ginsenosidimutans</name>
    <dbReference type="NCBI Taxonomy" id="1176539"/>
    <lineage>
        <taxon>Bacteria</taxon>
        <taxon>Pseudomonadati</taxon>
        <taxon>Pseudomonadota</taxon>
        <taxon>Alphaproteobacteria</taxon>
        <taxon>Sphingomonadales</taxon>
        <taxon>Sphingomonadaceae</taxon>
        <taxon>Allosphingosinicella</taxon>
    </lineage>
</organism>
<dbReference type="InterPro" id="IPR000182">
    <property type="entry name" value="GNAT_dom"/>
</dbReference>
<gene>
    <name evidence="2" type="ORF">FRZ32_07325</name>
</gene>
<comment type="caution">
    <text evidence="2">The sequence shown here is derived from an EMBL/GenBank/DDBJ whole genome shotgun (WGS) entry which is preliminary data.</text>
</comment>
<proteinExistence type="predicted"/>
<feature type="domain" description="N-acetyltransferase" evidence="1">
    <location>
        <begin position="1"/>
        <end position="143"/>
    </location>
</feature>
<accession>A0A5C6TUX4</accession>
<reference evidence="2 3" key="1">
    <citation type="journal article" date="2015" name="J. Microbiol.">
        <title>Sphingosinicella ginsenosidimutans sp. nov., with ginsenoside converting activity.</title>
        <authorList>
            <person name="Kim J.K."/>
            <person name="Kang M.S."/>
            <person name="Park S.C."/>
            <person name="Kim K.M."/>
            <person name="Choi K."/>
            <person name="Yoon M.H."/>
            <person name="Im W.T."/>
        </authorList>
    </citation>
    <scope>NUCLEOTIDE SEQUENCE [LARGE SCALE GENOMIC DNA]</scope>
    <source>
        <strain evidence="2 3">BS-11</strain>
    </source>
</reference>
<keyword evidence="3" id="KW-1185">Reference proteome</keyword>
<dbReference type="OrthoDB" id="5197788at2"/>